<proteinExistence type="predicted"/>
<evidence type="ECO:0008006" key="4">
    <source>
        <dbReference type="Google" id="ProtNLM"/>
    </source>
</evidence>
<gene>
    <name evidence="2" type="ORF">SAMN04488138_10242</name>
</gene>
<feature type="compositionally biased region" description="Basic and acidic residues" evidence="1">
    <location>
        <begin position="117"/>
        <end position="126"/>
    </location>
</feature>
<dbReference type="AlphaFoldDB" id="A0A1I3NQL4"/>
<dbReference type="Gene3D" id="1.10.10.10">
    <property type="entry name" value="Winged helix-like DNA-binding domain superfamily/Winged helix DNA-binding domain"/>
    <property type="match status" value="1"/>
</dbReference>
<dbReference type="GeneID" id="98663853"/>
<dbReference type="Proteomes" id="UP000183299">
    <property type="component" value="Unassembled WGS sequence"/>
</dbReference>
<evidence type="ECO:0000313" key="2">
    <source>
        <dbReference type="EMBL" id="SFJ11565.1"/>
    </source>
</evidence>
<feature type="region of interest" description="Disordered" evidence="1">
    <location>
        <begin position="104"/>
        <end position="152"/>
    </location>
</feature>
<dbReference type="InterPro" id="IPR036390">
    <property type="entry name" value="WH_DNA-bd_sf"/>
</dbReference>
<name>A0A1I3NQL4_9RHOB</name>
<dbReference type="STRING" id="576117.SAMN04488138_10242"/>
<feature type="region of interest" description="Disordered" evidence="1">
    <location>
        <begin position="164"/>
        <end position="183"/>
    </location>
</feature>
<dbReference type="OrthoDB" id="7872496at2"/>
<dbReference type="EMBL" id="FORY01000002">
    <property type="protein sequence ID" value="SFJ11565.1"/>
    <property type="molecule type" value="Genomic_DNA"/>
</dbReference>
<dbReference type="Pfam" id="PF13730">
    <property type="entry name" value="HTH_36"/>
    <property type="match status" value="1"/>
</dbReference>
<sequence>MHNAATVHPLIWLKLALRADVTATAKNIASAMAVQFANRDTGLICPSVPTLAEFLGISEAAVKRAIKALCQARLLHRTEGRGRGNHTRYSLLMPRNVVPFRTSKPKVETADDMPADTPEKGAETGQKKGFTSEPLNRNPQTEKGSFMTKKGVTSELSRNITKNITNTRTDARARLDNPPSSRPMAHLRAFVPVGSDFEREWTQWLERRDLPSLSAFADIIRQHGQDGFDLPWKTPPSEHNGTATMMAERFVAWGLARKAARVAPTYIAHSATA</sequence>
<organism evidence="2 3">
    <name type="scientific">Celeribacter halophilus</name>
    <dbReference type="NCBI Taxonomy" id="576117"/>
    <lineage>
        <taxon>Bacteria</taxon>
        <taxon>Pseudomonadati</taxon>
        <taxon>Pseudomonadota</taxon>
        <taxon>Alphaproteobacteria</taxon>
        <taxon>Rhodobacterales</taxon>
        <taxon>Roseobacteraceae</taxon>
        <taxon>Celeribacter</taxon>
    </lineage>
</organism>
<keyword evidence="3" id="KW-1185">Reference proteome</keyword>
<evidence type="ECO:0000256" key="1">
    <source>
        <dbReference type="SAM" id="MobiDB-lite"/>
    </source>
</evidence>
<feature type="compositionally biased region" description="Polar residues" evidence="1">
    <location>
        <begin position="133"/>
        <end position="143"/>
    </location>
</feature>
<dbReference type="SUPFAM" id="SSF46785">
    <property type="entry name" value="Winged helix' DNA-binding domain"/>
    <property type="match status" value="1"/>
</dbReference>
<dbReference type="InterPro" id="IPR036388">
    <property type="entry name" value="WH-like_DNA-bd_sf"/>
</dbReference>
<dbReference type="RefSeq" id="WP_066605798.1">
    <property type="nucleotide sequence ID" value="NZ_FORY01000002.1"/>
</dbReference>
<evidence type="ECO:0000313" key="3">
    <source>
        <dbReference type="Proteomes" id="UP000183299"/>
    </source>
</evidence>
<protein>
    <recommendedName>
        <fullName evidence="4">Helix-turn-helix domain-containing protein</fullName>
    </recommendedName>
</protein>
<reference evidence="2 3" key="1">
    <citation type="submission" date="2016-10" db="EMBL/GenBank/DDBJ databases">
        <authorList>
            <person name="de Groot N.N."/>
        </authorList>
    </citation>
    <scope>NUCLEOTIDE SEQUENCE [LARGE SCALE GENOMIC DNA]</scope>
    <source>
        <strain evidence="2 3">CGMCC 1.8891</strain>
    </source>
</reference>
<accession>A0A1I3NQL4</accession>